<name>A0A7R8W6F5_9CRUS</name>
<dbReference type="PANTHER" id="PTHR12840">
    <property type="entry name" value="NADH-UBIQUINONE OXIDOREDUCTASE ASHI SUBUNIT"/>
    <property type="match status" value="1"/>
</dbReference>
<dbReference type="EMBL" id="OB660205">
    <property type="protein sequence ID" value="CAD7223468.1"/>
    <property type="molecule type" value="Genomic_DNA"/>
</dbReference>
<dbReference type="InterPro" id="IPR008699">
    <property type="entry name" value="NDUFB8"/>
</dbReference>
<organism evidence="1">
    <name type="scientific">Cyprideis torosa</name>
    <dbReference type="NCBI Taxonomy" id="163714"/>
    <lineage>
        <taxon>Eukaryota</taxon>
        <taxon>Metazoa</taxon>
        <taxon>Ecdysozoa</taxon>
        <taxon>Arthropoda</taxon>
        <taxon>Crustacea</taxon>
        <taxon>Oligostraca</taxon>
        <taxon>Ostracoda</taxon>
        <taxon>Podocopa</taxon>
        <taxon>Podocopida</taxon>
        <taxon>Cytherocopina</taxon>
        <taxon>Cytheroidea</taxon>
        <taxon>Cytherideidae</taxon>
        <taxon>Cyprideis</taxon>
    </lineage>
</organism>
<dbReference type="PANTHER" id="PTHR12840:SF1">
    <property type="entry name" value="NADH DEHYDROGENASE [UBIQUINONE] 1 BETA SUBCOMPLEX SUBUNIT 8, MITOCHONDRIAL"/>
    <property type="match status" value="1"/>
</dbReference>
<accession>A0A7R8W6F5</accession>
<proteinExistence type="predicted"/>
<gene>
    <name evidence="1" type="ORF">CTOB1V02_LOCUS1452</name>
</gene>
<protein>
    <submittedName>
        <fullName evidence="1">Uncharacterized protein</fullName>
    </submittedName>
</protein>
<reference evidence="1" key="1">
    <citation type="submission" date="2020-11" db="EMBL/GenBank/DDBJ databases">
        <authorList>
            <person name="Tran Van P."/>
        </authorList>
    </citation>
    <scope>NUCLEOTIDE SEQUENCE</scope>
</reference>
<sequence>MGSLVRSSAVLRRGLPSPWAIEGLYSGSKRNKSEVKTWYHHYKPGPYPRTEAERRAAAKKYNMLYEDYQPYPEEKAFGDYPWIPMIHHDMRNPYEDFDFPHLRRNYGEVIHPKAWRLTGKTPNLELPPGYPPMRTMVIRHLLLVATFVLVYFGFGERYHIYTRTMPVYNVGDGRIPYSFDPAESE</sequence>
<evidence type="ECO:0000313" key="1">
    <source>
        <dbReference type="EMBL" id="CAD7223468.1"/>
    </source>
</evidence>
<dbReference type="AlphaFoldDB" id="A0A7R8W6F5"/>
<dbReference type="OrthoDB" id="2014058at2759"/>
<dbReference type="GO" id="GO:0005739">
    <property type="term" value="C:mitochondrion"/>
    <property type="evidence" value="ECO:0007669"/>
    <property type="project" value="InterPro"/>
</dbReference>
<dbReference type="Pfam" id="PF05821">
    <property type="entry name" value="NDUF_B8"/>
    <property type="match status" value="1"/>
</dbReference>